<dbReference type="PANTHER" id="PTHR43392:SF2">
    <property type="entry name" value="AAA-TYPE ATPASE FAMILY PROTEIN _ ANKYRIN REPEAT FAMILY PROTEIN"/>
    <property type="match status" value="1"/>
</dbReference>
<dbReference type="SMART" id="SM00382">
    <property type="entry name" value="AAA"/>
    <property type="match status" value="1"/>
</dbReference>
<name>A0A4Q5M2X6_9BACT</name>
<evidence type="ECO:0000313" key="6">
    <source>
        <dbReference type="EMBL" id="RYU96651.1"/>
    </source>
</evidence>
<dbReference type="Pfam" id="PF00004">
    <property type="entry name" value="AAA"/>
    <property type="match status" value="1"/>
</dbReference>
<evidence type="ECO:0000259" key="5">
    <source>
        <dbReference type="SMART" id="SM00382"/>
    </source>
</evidence>
<proteinExistence type="inferred from homology"/>
<keyword evidence="2" id="KW-0547">Nucleotide-binding</keyword>
<evidence type="ECO:0000256" key="2">
    <source>
        <dbReference type="ARBA" id="ARBA00022741"/>
    </source>
</evidence>
<dbReference type="AlphaFoldDB" id="A0A4Q5M2X6"/>
<dbReference type="InterPro" id="IPR003959">
    <property type="entry name" value="ATPase_AAA_core"/>
</dbReference>
<evidence type="ECO:0000313" key="7">
    <source>
        <dbReference type="Proteomes" id="UP000293162"/>
    </source>
</evidence>
<dbReference type="Pfam" id="PF17866">
    <property type="entry name" value="AAA_lid_6"/>
    <property type="match status" value="1"/>
</dbReference>
<dbReference type="InterPro" id="IPR041627">
    <property type="entry name" value="AAA_lid_6"/>
</dbReference>
<dbReference type="Proteomes" id="UP000293162">
    <property type="component" value="Unassembled WGS sequence"/>
</dbReference>
<gene>
    <name evidence="6" type="ORF">EWM59_05735</name>
</gene>
<dbReference type="Gene3D" id="3.40.50.300">
    <property type="entry name" value="P-loop containing nucleotide triphosphate hydrolases"/>
    <property type="match status" value="1"/>
</dbReference>
<dbReference type="SUPFAM" id="SSF52540">
    <property type="entry name" value="P-loop containing nucleoside triphosphate hydrolases"/>
    <property type="match status" value="1"/>
</dbReference>
<evidence type="ECO:0000256" key="3">
    <source>
        <dbReference type="ARBA" id="ARBA00022840"/>
    </source>
</evidence>
<dbReference type="GO" id="GO:0005524">
    <property type="term" value="F:ATP binding"/>
    <property type="evidence" value="ECO:0007669"/>
    <property type="project" value="UniProtKB-KW"/>
</dbReference>
<sequence length="468" mass="53227">MPTYGQIKRQIDLNPFALLMLRNELKALPSIIQEEEYIDASVHGYWNNRHVLLLATTKRILLVDSDQYGDVEVIEFPYDKTVTVRCPTPDSVVFGTAERKVKVDNTIEEYIVAFYKVVNDRLEGKEPQLYRERDIYSKNATEEQQDYSEQGKPEYSSNPFHVLLKGLDGITKMINPDVKVNQQEKVNPAKPTEQIPAVPEQSLDELLAELNALVGLQNVKDEVSSLVNVLKIEKIRAEKGIKVPERSLHMVFHGNPGTGKTTIARLLAKLFKALGILSKGHLYETDRSGLVAGYTGQTSLKTREVCEKSTGGILFIDEAYALNTDDTYGPEAVNTIVKYMEDHRDDFVVIVAGYEEKMTEFINSNPGLHSRFNKYIGFKDYTPEEILEIYLIQANKVQLKVDEAAKKKVYKLFKKLYEDRDSSFGNGRLARNIFEKTYEKQANRLVKEGIETADISLIKEVDIPVMEE</sequence>
<dbReference type="FunFam" id="3.40.50.300:FF:000216">
    <property type="entry name" value="Type VII secretion ATPase EccA"/>
    <property type="match status" value="1"/>
</dbReference>
<organism evidence="6 7">
    <name type="scientific">Emticicia agri</name>
    <dbReference type="NCBI Taxonomy" id="2492393"/>
    <lineage>
        <taxon>Bacteria</taxon>
        <taxon>Pseudomonadati</taxon>
        <taxon>Bacteroidota</taxon>
        <taxon>Cytophagia</taxon>
        <taxon>Cytophagales</taxon>
        <taxon>Leadbetterellaceae</taxon>
        <taxon>Emticicia</taxon>
    </lineage>
</organism>
<dbReference type="InterPro" id="IPR027417">
    <property type="entry name" value="P-loop_NTPase"/>
</dbReference>
<dbReference type="Gene3D" id="1.10.8.60">
    <property type="match status" value="1"/>
</dbReference>
<feature type="domain" description="AAA+ ATPase" evidence="5">
    <location>
        <begin position="246"/>
        <end position="382"/>
    </location>
</feature>
<dbReference type="PANTHER" id="PTHR43392">
    <property type="entry name" value="AAA-TYPE ATPASE FAMILY PROTEIN / ANKYRIN REPEAT FAMILY PROTEIN"/>
    <property type="match status" value="1"/>
</dbReference>
<dbReference type="CDD" id="cd00009">
    <property type="entry name" value="AAA"/>
    <property type="match status" value="1"/>
</dbReference>
<dbReference type="EMBL" id="SEWF01000006">
    <property type="protein sequence ID" value="RYU96651.1"/>
    <property type="molecule type" value="Genomic_DNA"/>
</dbReference>
<comment type="similarity">
    <text evidence="1">Belongs to the CbxX/CfxQ family.</text>
</comment>
<evidence type="ECO:0000256" key="4">
    <source>
        <dbReference type="SAM" id="MobiDB-lite"/>
    </source>
</evidence>
<dbReference type="InterPro" id="IPR050773">
    <property type="entry name" value="CbxX/CfxQ_RuBisCO_ESX"/>
</dbReference>
<comment type="caution">
    <text evidence="6">The sequence shown here is derived from an EMBL/GenBank/DDBJ whole genome shotgun (WGS) entry which is preliminary data.</text>
</comment>
<dbReference type="InterPro" id="IPR000641">
    <property type="entry name" value="CbxX/CfxQ"/>
</dbReference>
<dbReference type="InterPro" id="IPR003593">
    <property type="entry name" value="AAA+_ATPase"/>
</dbReference>
<dbReference type="Pfam" id="PF14470">
    <property type="entry name" value="bPH_3"/>
    <property type="match status" value="1"/>
</dbReference>
<feature type="region of interest" description="Disordered" evidence="4">
    <location>
        <begin position="133"/>
        <end position="153"/>
    </location>
</feature>
<evidence type="ECO:0000256" key="1">
    <source>
        <dbReference type="ARBA" id="ARBA00010378"/>
    </source>
</evidence>
<dbReference type="InterPro" id="IPR039519">
    <property type="entry name" value="YokE-like_PH"/>
</dbReference>
<accession>A0A4Q5M2X6</accession>
<keyword evidence="3" id="KW-0067">ATP-binding</keyword>
<dbReference type="PRINTS" id="PR00819">
    <property type="entry name" value="CBXCFQXSUPER"/>
</dbReference>
<dbReference type="GO" id="GO:0016887">
    <property type="term" value="F:ATP hydrolysis activity"/>
    <property type="evidence" value="ECO:0007669"/>
    <property type="project" value="InterPro"/>
</dbReference>
<protein>
    <submittedName>
        <fullName evidence="6">AAA family ATPase</fullName>
    </submittedName>
</protein>
<reference evidence="6 7" key="1">
    <citation type="submission" date="2019-02" db="EMBL/GenBank/DDBJ databases">
        <title>Bacterial novel species Emticicia sp. 17J42-9 isolated from soil.</title>
        <authorList>
            <person name="Jung H.-Y."/>
        </authorList>
    </citation>
    <scope>NUCLEOTIDE SEQUENCE [LARGE SCALE GENOMIC DNA]</scope>
    <source>
        <strain evidence="6 7">17J42-9</strain>
    </source>
</reference>
<keyword evidence="7" id="KW-1185">Reference proteome</keyword>
<dbReference type="OrthoDB" id="9806903at2"/>